<feature type="region of interest" description="Disordered" evidence="1">
    <location>
        <begin position="1"/>
        <end position="54"/>
    </location>
</feature>
<gene>
    <name evidence="2" type="ORF">GSTENG00036720001</name>
</gene>
<dbReference type="EMBL" id="CAAE01001686">
    <property type="protein sequence ID" value="CAF87185.1"/>
    <property type="molecule type" value="Genomic_DNA"/>
</dbReference>
<protein>
    <submittedName>
        <fullName evidence="2">(spotted green pufferfish) hypothetical protein</fullName>
    </submittedName>
</protein>
<evidence type="ECO:0000313" key="2">
    <source>
        <dbReference type="EMBL" id="CAF87185.1"/>
    </source>
</evidence>
<dbReference type="KEGG" id="tng:GSTEN00036720G001"/>
<reference evidence="2" key="2">
    <citation type="submission" date="2004-02" db="EMBL/GenBank/DDBJ databases">
        <authorList>
            <consortium name="Genoscope"/>
            <consortium name="Whitehead Institute Centre for Genome Research"/>
        </authorList>
    </citation>
    <scope>NUCLEOTIDE SEQUENCE</scope>
</reference>
<name>Q4TIU7_TETNG</name>
<proteinExistence type="predicted"/>
<comment type="caution">
    <text evidence="2">The sequence shown here is derived from an EMBL/GenBank/DDBJ whole genome shotgun (WGS) entry which is preliminary data.</text>
</comment>
<organism evidence="2">
    <name type="scientific">Tetraodon nigroviridis</name>
    <name type="common">Spotted green pufferfish</name>
    <name type="synonym">Chelonodon nigroviridis</name>
    <dbReference type="NCBI Taxonomy" id="99883"/>
    <lineage>
        <taxon>Eukaryota</taxon>
        <taxon>Metazoa</taxon>
        <taxon>Chordata</taxon>
        <taxon>Craniata</taxon>
        <taxon>Vertebrata</taxon>
        <taxon>Euteleostomi</taxon>
        <taxon>Actinopterygii</taxon>
        <taxon>Neopterygii</taxon>
        <taxon>Teleostei</taxon>
        <taxon>Neoteleostei</taxon>
        <taxon>Acanthomorphata</taxon>
        <taxon>Eupercaria</taxon>
        <taxon>Tetraodontiformes</taxon>
        <taxon>Tetradontoidea</taxon>
        <taxon>Tetraodontidae</taxon>
        <taxon>Tetraodon</taxon>
    </lineage>
</organism>
<feature type="non-terminal residue" evidence="2">
    <location>
        <position position="1"/>
    </location>
</feature>
<accession>Q4TIU7</accession>
<sequence>AAGELDGHQGDPAGGDGVQRQIPGDDPGGTAQRGGHGVGRHSQNRCHGESFLRR</sequence>
<evidence type="ECO:0000256" key="1">
    <source>
        <dbReference type="SAM" id="MobiDB-lite"/>
    </source>
</evidence>
<reference evidence="2" key="1">
    <citation type="journal article" date="2004" name="Nature">
        <title>Genome duplication in the teleost fish Tetraodon nigroviridis reveals the early vertebrate proto-karyotype.</title>
        <authorList>
            <person name="Jaillon O."/>
            <person name="Aury J.-M."/>
            <person name="Brunet F."/>
            <person name="Petit J.-L."/>
            <person name="Stange-Thomann N."/>
            <person name="Mauceli E."/>
            <person name="Bouneau L."/>
            <person name="Fischer C."/>
            <person name="Ozouf-Costaz C."/>
            <person name="Bernot A."/>
            <person name="Nicaud S."/>
            <person name="Jaffe D."/>
            <person name="Fisher S."/>
            <person name="Lutfalla G."/>
            <person name="Dossat C."/>
            <person name="Segurens B."/>
            <person name="Dasilva C."/>
            <person name="Salanoubat M."/>
            <person name="Levy M."/>
            <person name="Boudet N."/>
            <person name="Castellano S."/>
            <person name="Anthouard V."/>
            <person name="Jubin C."/>
            <person name="Castelli V."/>
            <person name="Katinka M."/>
            <person name="Vacherie B."/>
            <person name="Biemont C."/>
            <person name="Skalli Z."/>
            <person name="Cattolico L."/>
            <person name="Poulain J."/>
            <person name="De Berardinis V."/>
            <person name="Cruaud C."/>
            <person name="Duprat S."/>
            <person name="Brottier P."/>
            <person name="Coutanceau J.-P."/>
            <person name="Gouzy J."/>
            <person name="Parra G."/>
            <person name="Lardier G."/>
            <person name="Chapple C."/>
            <person name="McKernan K.J."/>
            <person name="McEwan P."/>
            <person name="Bosak S."/>
            <person name="Kellis M."/>
            <person name="Volff J.-N."/>
            <person name="Guigo R."/>
            <person name="Zody M.C."/>
            <person name="Mesirov J."/>
            <person name="Lindblad-Toh K."/>
            <person name="Birren B."/>
            <person name="Nusbaum C."/>
            <person name="Kahn D."/>
            <person name="Robinson-Rechavi M."/>
            <person name="Laudet V."/>
            <person name="Schachter V."/>
            <person name="Quetier F."/>
            <person name="Saurin W."/>
            <person name="Scarpelli C."/>
            <person name="Wincker P."/>
            <person name="Lander E.S."/>
            <person name="Weissenbach J."/>
            <person name="Roest Crollius H."/>
        </authorList>
    </citation>
    <scope>NUCLEOTIDE SEQUENCE [LARGE SCALE GENOMIC DNA]</scope>
</reference>
<dbReference type="AlphaFoldDB" id="Q4TIU7"/>